<dbReference type="GO" id="GO:0046872">
    <property type="term" value="F:metal ion binding"/>
    <property type="evidence" value="ECO:0007669"/>
    <property type="project" value="UniProtKB-KW"/>
</dbReference>
<comment type="cofactor">
    <cofactor evidence="2">
        <name>Fe cation</name>
        <dbReference type="ChEBI" id="CHEBI:24875"/>
    </cofactor>
    <text evidence="2">Binds 1 Fe cation per subunit.</text>
</comment>
<gene>
    <name evidence="6" type="ORF">D8I35_03000</name>
</gene>
<dbReference type="Gene3D" id="2.60.120.10">
    <property type="entry name" value="Jelly Rolls"/>
    <property type="match status" value="2"/>
</dbReference>
<dbReference type="RefSeq" id="WP_122226233.1">
    <property type="nucleotide sequence ID" value="NZ_RDQO01000001.1"/>
</dbReference>
<dbReference type="InterPro" id="IPR008778">
    <property type="entry name" value="Pirin_C_dom"/>
</dbReference>
<keyword evidence="2" id="KW-0408">Iron</keyword>
<sequence length="307" mass="33039">MLSEDKADKISTTSPAAPQRIPARMAEIGGGVPVRRVLPSRGLRTIGAWCFLDHAGPAPRNLLSVGQHPHIGLQTFTWMIEGEIMHRDSLGSEQVVRPGEINLMTAGRGISHVEEAHGDGPVHTVQLWIALPESQRQAAPRFEHYAGLPRWEQGGWQHVLLAGELAGRHSPVEVHSPLLGLDLRAEGPAKVDLALDPAHEYGVLVLTGSAEIQGEALAPGELLYLGSGHRNLVVQNAQAAGVHLLVIGGEPLAEAPLIWWNFVGCSTAEILQAAEDWSQHDERFGTVPGTVLGRLQAPDASGLRLRR</sequence>
<evidence type="ECO:0000256" key="2">
    <source>
        <dbReference type="PIRSR" id="PIRSR006232-1"/>
    </source>
</evidence>
<protein>
    <submittedName>
        <fullName evidence="6">Pirin family protein</fullName>
    </submittedName>
</protein>
<dbReference type="PIRSF" id="PIRSF006232">
    <property type="entry name" value="Pirin"/>
    <property type="match status" value="1"/>
</dbReference>
<dbReference type="InterPro" id="IPR014710">
    <property type="entry name" value="RmlC-like_jellyroll"/>
</dbReference>
<feature type="binding site" evidence="2">
    <location>
        <position position="114"/>
    </location>
    <ligand>
        <name>Fe cation</name>
        <dbReference type="ChEBI" id="CHEBI:24875"/>
    </ligand>
</feature>
<dbReference type="PANTHER" id="PTHR13903:SF8">
    <property type="entry name" value="PIRIN"/>
    <property type="match status" value="1"/>
</dbReference>
<feature type="domain" description="Pirin C-terminal" evidence="5">
    <location>
        <begin position="181"/>
        <end position="280"/>
    </location>
</feature>
<evidence type="ECO:0000313" key="7">
    <source>
        <dbReference type="Proteomes" id="UP000278006"/>
    </source>
</evidence>
<dbReference type="CDD" id="cd02909">
    <property type="entry name" value="cupin_pirin_N"/>
    <property type="match status" value="1"/>
</dbReference>
<name>A0A3M6QZR9_9BURK</name>
<dbReference type="Proteomes" id="UP000278006">
    <property type="component" value="Unassembled WGS sequence"/>
</dbReference>
<dbReference type="InterPro" id="IPR003829">
    <property type="entry name" value="Pirin_N_dom"/>
</dbReference>
<comment type="similarity">
    <text evidence="1 3">Belongs to the pirin family.</text>
</comment>
<evidence type="ECO:0000256" key="3">
    <source>
        <dbReference type="RuleBase" id="RU003457"/>
    </source>
</evidence>
<feature type="binding site" evidence="2">
    <location>
        <position position="112"/>
    </location>
    <ligand>
        <name>Fe cation</name>
        <dbReference type="ChEBI" id="CHEBI:24875"/>
    </ligand>
</feature>
<accession>A0A3M6QZR9</accession>
<keyword evidence="2" id="KW-0479">Metal-binding</keyword>
<evidence type="ECO:0000259" key="5">
    <source>
        <dbReference type="Pfam" id="PF05726"/>
    </source>
</evidence>
<feature type="domain" description="Pirin N-terminal" evidence="4">
    <location>
        <begin position="33"/>
        <end position="129"/>
    </location>
</feature>
<dbReference type="CDD" id="cd02247">
    <property type="entry name" value="cupin_pirin_C"/>
    <property type="match status" value="1"/>
</dbReference>
<dbReference type="Pfam" id="PF02678">
    <property type="entry name" value="Pirin"/>
    <property type="match status" value="1"/>
</dbReference>
<dbReference type="SUPFAM" id="SSF51182">
    <property type="entry name" value="RmlC-like cupins"/>
    <property type="match status" value="1"/>
</dbReference>
<dbReference type="EMBL" id="RDQO01000001">
    <property type="protein sequence ID" value="RMX08109.1"/>
    <property type="molecule type" value="Genomic_DNA"/>
</dbReference>
<dbReference type="PANTHER" id="PTHR13903">
    <property type="entry name" value="PIRIN-RELATED"/>
    <property type="match status" value="1"/>
</dbReference>
<dbReference type="Pfam" id="PF05726">
    <property type="entry name" value="Pirin_C"/>
    <property type="match status" value="1"/>
</dbReference>
<evidence type="ECO:0000313" key="6">
    <source>
        <dbReference type="EMBL" id="RMX08109.1"/>
    </source>
</evidence>
<comment type="caution">
    <text evidence="6">The sequence shown here is derived from an EMBL/GenBank/DDBJ whole genome shotgun (WGS) entry which is preliminary data.</text>
</comment>
<organism evidence="6 7">
    <name type="scientific">Corticibacter populi</name>
    <dbReference type="NCBI Taxonomy" id="1550736"/>
    <lineage>
        <taxon>Bacteria</taxon>
        <taxon>Pseudomonadati</taxon>
        <taxon>Pseudomonadota</taxon>
        <taxon>Betaproteobacteria</taxon>
        <taxon>Burkholderiales</taxon>
        <taxon>Comamonadaceae</taxon>
        <taxon>Corticibacter</taxon>
    </lineage>
</organism>
<dbReference type="InterPro" id="IPR012093">
    <property type="entry name" value="Pirin"/>
</dbReference>
<evidence type="ECO:0000256" key="1">
    <source>
        <dbReference type="ARBA" id="ARBA00008416"/>
    </source>
</evidence>
<keyword evidence="7" id="KW-1185">Reference proteome</keyword>
<feature type="binding site" evidence="2">
    <location>
        <position position="70"/>
    </location>
    <ligand>
        <name>Fe cation</name>
        <dbReference type="ChEBI" id="CHEBI:24875"/>
    </ligand>
</feature>
<proteinExistence type="inferred from homology"/>
<dbReference type="OrthoDB" id="321327at2"/>
<feature type="binding site" evidence="2">
    <location>
        <position position="68"/>
    </location>
    <ligand>
        <name>Fe cation</name>
        <dbReference type="ChEBI" id="CHEBI:24875"/>
    </ligand>
</feature>
<evidence type="ECO:0000259" key="4">
    <source>
        <dbReference type="Pfam" id="PF02678"/>
    </source>
</evidence>
<dbReference type="InterPro" id="IPR011051">
    <property type="entry name" value="RmlC_Cupin_sf"/>
</dbReference>
<dbReference type="AlphaFoldDB" id="A0A3M6QZR9"/>
<reference evidence="6 7" key="1">
    <citation type="submission" date="2018-10" db="EMBL/GenBank/DDBJ databases">
        <title>Draft genome of Cortibacter populi DSM10536.</title>
        <authorList>
            <person name="Bernier A.-M."/>
            <person name="Bernard K."/>
        </authorList>
    </citation>
    <scope>NUCLEOTIDE SEQUENCE [LARGE SCALE GENOMIC DNA]</scope>
    <source>
        <strain evidence="6 7">DSM 105136</strain>
    </source>
</reference>